<sequence length="80" mass="8821">MLNPYLEKRLFTLPVQPVLVEFDANELRAVMGQLTGLDLPIIETIGKFGFAAIAPVSPSIIKKINALPGVRMVHADQQKH</sequence>
<organism evidence="1">
    <name type="scientific">marine sediment metagenome</name>
    <dbReference type="NCBI Taxonomy" id="412755"/>
    <lineage>
        <taxon>unclassified sequences</taxon>
        <taxon>metagenomes</taxon>
        <taxon>ecological metagenomes</taxon>
    </lineage>
</organism>
<comment type="caution">
    <text evidence="1">The sequence shown here is derived from an EMBL/GenBank/DDBJ whole genome shotgun (WGS) entry which is preliminary data.</text>
</comment>
<reference evidence="1" key="1">
    <citation type="journal article" date="2015" name="Nature">
        <title>Complex archaea that bridge the gap between prokaryotes and eukaryotes.</title>
        <authorList>
            <person name="Spang A."/>
            <person name="Saw J.H."/>
            <person name="Jorgensen S.L."/>
            <person name="Zaremba-Niedzwiedzka K."/>
            <person name="Martijn J."/>
            <person name="Lind A.E."/>
            <person name="van Eijk R."/>
            <person name="Schleper C."/>
            <person name="Guy L."/>
            <person name="Ettema T.J."/>
        </authorList>
    </citation>
    <scope>NUCLEOTIDE SEQUENCE</scope>
</reference>
<dbReference type="AlphaFoldDB" id="A0A0F9CTM4"/>
<dbReference type="EMBL" id="LAZR01034634">
    <property type="protein sequence ID" value="KKL44776.1"/>
    <property type="molecule type" value="Genomic_DNA"/>
</dbReference>
<name>A0A0F9CTM4_9ZZZZ</name>
<gene>
    <name evidence="1" type="ORF">LCGC14_2362280</name>
</gene>
<feature type="non-terminal residue" evidence="1">
    <location>
        <position position="80"/>
    </location>
</feature>
<protein>
    <submittedName>
        <fullName evidence="1">Uncharacterized protein</fullName>
    </submittedName>
</protein>
<proteinExistence type="predicted"/>
<accession>A0A0F9CTM4</accession>
<evidence type="ECO:0000313" key="1">
    <source>
        <dbReference type="EMBL" id="KKL44776.1"/>
    </source>
</evidence>